<feature type="region of interest" description="Disordered" evidence="6">
    <location>
        <begin position="1340"/>
        <end position="1369"/>
    </location>
</feature>
<keyword evidence="8" id="KW-1185">Reference proteome</keyword>
<dbReference type="InterPro" id="IPR034743">
    <property type="entry name" value="RH1"/>
</dbReference>
<evidence type="ECO:0000256" key="6">
    <source>
        <dbReference type="SAM" id="MobiDB-lite"/>
    </source>
</evidence>
<sequence>MESEGETVYGTHEDSHQVMSEKVQALANEVYVEFQRMMESYDENVCRRLMPLVVNILEGLDHSFTEKQENEVELELLRDDNEQLLTQYEREKQLRKASEQKYLEVEDSIEEERKQQEGRIEALESGVHKLELKAKNQQDHISRLEDKENEKNKEYNKLHERYTELFKTHMEYMERTKLLMGREILQDPTGPTPKGKGFVLPNLRSVSPGSTPMKSGETPITSPEFIISPGNRSLDSNASLKHELKGKGEKNEKATGEDKQTGTDNVPMQEMSTSTKVTDTDTKQDIPIDDGAISSNKASGDTVNSKQTIVNDKQSNDKQSTSLLNQEQKTEAISPIQIKSTSTPIERLSKLKLDLDTTLKQTENIGHNLLLDGMVEVEEKAAPQTPVSLRDIVSSTPDLEDIDDLSSPLTNLAKRKFTRANESSIYDELNFQDSDALGDMDDGADITGMGKEVENLIMENTELLATKNALNIVKDDLIAKVDELTSEQEMLKEEVSSVQQTKSRLQLRITELEEELKKVKEDLDKKKSAAPAEEEEEVPMAQRKRFTRVEMARVLMERNQYKERLMELQEAVRWTEMIRASKEHPELAKPQDKKKGSIWNLRQNVQSIPDAFSNLFRGSEKPPKKPMASLGTVRYNAPTTNLQPVGDPTKTEREKLNLGNKGKAYDFLGEDAASEKLRREREQERRDQYKKVRAIVKKDDGRMQAYGWSLPAKFQASMTKDAQNKSHVPVPVPVYCRPLLDKEPGMKIWCASGVNLTGGKTKDGGNIVGASVFYSDPPPGVDNKDNTSDETDLDKLNNEISEHEKDMKALEENQTISSLVWICTTTSASSRVTVIDANNPADILESFHVTSSHILCISSVPGATESDFISDNDIPNVEKTPPADVSIDPLRDNRDVEEGIGGISVVQCATGAIPDGDTKPMSPVGSPPVSELSDHVKDKISSVTEAIESLSSQQDPEAEKGPEIATGVIHKATGSPVRSRHTTPTPEPDGVNADRHTSRDQNPLVKDGITMSADKELVTEEAEKMSSMLPTMWLGSQSGSLYVHSAVRQWKRCLHSVKLRDSVLHIVHIKGRVFVALADGTVAVFHRDADGQWDLKNYHLLDLGRPHHSIRCMTVVANKTMWCGYRNKIHVVNPKTLALERTFDAHPRKESQVRQLAWVGDGVWVSIRLDSTLRLYHAYTFEHLQDVDIEPYVSKMLGTGKLGFSFVRITSLLVGCNRLWIGTGNGVVISVPLSESAKQHLMPDSKGGKPGGVVRVYSDANSDNITPGSFIPYCSMAQAQLSFHGHKDAVKFFVAVPGAAQKGLSSKVTDGSSSKLAKPEGITNQSRNVLVMSGGEGYVDFRIGDTDDEDEGSSSQGEGEKEKMSISKGDRSHLIVWEVPR</sequence>
<reference evidence="7" key="1">
    <citation type="submission" date="2022-03" db="EMBL/GenBank/DDBJ databases">
        <authorList>
            <person name="Martin C."/>
        </authorList>
    </citation>
    <scope>NUCLEOTIDE SEQUENCE</scope>
</reference>
<feature type="compositionally biased region" description="Basic and acidic residues" evidence="6">
    <location>
        <begin position="1358"/>
        <end position="1369"/>
    </location>
</feature>
<dbReference type="GO" id="GO:0005737">
    <property type="term" value="C:cytoplasm"/>
    <property type="evidence" value="ECO:0007669"/>
    <property type="project" value="UniProtKB-SubCell"/>
</dbReference>
<dbReference type="GO" id="GO:0016192">
    <property type="term" value="P:vesicle-mediated transport"/>
    <property type="evidence" value="ECO:0007669"/>
    <property type="project" value="TreeGrafter"/>
</dbReference>
<dbReference type="GO" id="GO:0019894">
    <property type="term" value="F:kinesin binding"/>
    <property type="evidence" value="ECO:0007669"/>
    <property type="project" value="TreeGrafter"/>
</dbReference>
<accession>A0A8J1TG02</accession>
<feature type="compositionally biased region" description="Polar residues" evidence="6">
    <location>
        <begin position="293"/>
        <end position="327"/>
    </location>
</feature>
<evidence type="ECO:0000256" key="3">
    <source>
        <dbReference type="ARBA" id="ARBA00022490"/>
    </source>
</evidence>
<feature type="compositionally biased region" description="Basic and acidic residues" evidence="6">
    <location>
        <begin position="240"/>
        <end position="261"/>
    </location>
</feature>
<feature type="coiled-coil region" evidence="5">
    <location>
        <begin position="67"/>
        <end position="161"/>
    </location>
</feature>
<dbReference type="InterPro" id="IPR036322">
    <property type="entry name" value="WD40_repeat_dom_sf"/>
</dbReference>
<gene>
    <name evidence="7" type="ORF">OFUS_LOCUS4266</name>
</gene>
<evidence type="ECO:0000256" key="5">
    <source>
        <dbReference type="SAM" id="Coils"/>
    </source>
</evidence>
<dbReference type="Gene3D" id="2.130.10.10">
    <property type="entry name" value="YVTN repeat-like/Quinoprotein amine dehydrogenase"/>
    <property type="match status" value="1"/>
</dbReference>
<evidence type="ECO:0000256" key="4">
    <source>
        <dbReference type="ARBA" id="ARBA00023054"/>
    </source>
</evidence>
<dbReference type="Pfam" id="PF19056">
    <property type="entry name" value="WD40_2"/>
    <property type="match status" value="1"/>
</dbReference>
<dbReference type="PANTHER" id="PTHR13886:SF4">
    <property type="entry name" value="JNK-INTERACTING PROTEIN 3"/>
    <property type="match status" value="1"/>
</dbReference>
<dbReference type="InterPro" id="IPR015943">
    <property type="entry name" value="WD40/YVTN_repeat-like_dom_sf"/>
</dbReference>
<feature type="coiled-coil region" evidence="5">
    <location>
        <begin position="467"/>
        <end position="571"/>
    </location>
</feature>
<organism evidence="7 8">
    <name type="scientific">Owenia fusiformis</name>
    <name type="common">Polychaete worm</name>
    <dbReference type="NCBI Taxonomy" id="6347"/>
    <lineage>
        <taxon>Eukaryota</taxon>
        <taxon>Metazoa</taxon>
        <taxon>Spiralia</taxon>
        <taxon>Lophotrochozoa</taxon>
        <taxon>Annelida</taxon>
        <taxon>Polychaeta</taxon>
        <taxon>Sedentaria</taxon>
        <taxon>Canalipalpata</taxon>
        <taxon>Sabellida</taxon>
        <taxon>Oweniida</taxon>
        <taxon>Oweniidae</taxon>
        <taxon>Owenia</taxon>
    </lineage>
</organism>
<feature type="compositionally biased region" description="Polar residues" evidence="6">
    <location>
        <begin position="941"/>
        <end position="955"/>
    </location>
</feature>
<evidence type="ECO:0000256" key="2">
    <source>
        <dbReference type="ARBA" id="ARBA00009866"/>
    </source>
</evidence>
<dbReference type="SUPFAM" id="SSF50978">
    <property type="entry name" value="WD40 repeat-like"/>
    <property type="match status" value="1"/>
</dbReference>
<dbReference type="EMBL" id="CAIIXF020000002">
    <property type="protein sequence ID" value="CAH1777198.1"/>
    <property type="molecule type" value="Genomic_DNA"/>
</dbReference>
<keyword evidence="4 5" id="KW-0175">Coiled coil</keyword>
<dbReference type="PANTHER" id="PTHR13886">
    <property type="entry name" value="JNK/SAPK-ASSOCIATED PROTEIN"/>
    <property type="match status" value="1"/>
</dbReference>
<keyword evidence="3" id="KW-0963">Cytoplasm</keyword>
<dbReference type="Gene3D" id="1.20.5.1000">
    <property type="entry name" value="arf6 gtpase in complex with a specific effector, jip4"/>
    <property type="match status" value="1"/>
</dbReference>
<feature type="region of interest" description="Disordered" evidence="6">
    <location>
        <begin position="188"/>
        <end position="328"/>
    </location>
</feature>
<dbReference type="InterPro" id="IPR034744">
    <property type="entry name" value="RH2"/>
</dbReference>
<name>A0A8J1TG02_OWEFU</name>
<dbReference type="PROSITE" id="PS51777">
    <property type="entry name" value="RH2"/>
    <property type="match status" value="1"/>
</dbReference>
<evidence type="ECO:0000313" key="7">
    <source>
        <dbReference type="EMBL" id="CAH1777198.1"/>
    </source>
</evidence>
<feature type="region of interest" description="Disordered" evidence="6">
    <location>
        <begin position="911"/>
        <end position="1013"/>
    </location>
</feature>
<dbReference type="InterPro" id="IPR039911">
    <property type="entry name" value="JIP3/JIP4"/>
</dbReference>
<dbReference type="PROSITE" id="PS51776">
    <property type="entry name" value="RH1"/>
    <property type="match status" value="1"/>
</dbReference>
<dbReference type="Pfam" id="PF16471">
    <property type="entry name" value="JIP_LZII"/>
    <property type="match status" value="1"/>
</dbReference>
<proteinExistence type="inferred from homology"/>
<feature type="compositionally biased region" description="Polar residues" evidence="6">
    <location>
        <begin position="204"/>
        <end position="221"/>
    </location>
</feature>
<feature type="compositionally biased region" description="Polar residues" evidence="6">
    <location>
        <begin position="230"/>
        <end position="239"/>
    </location>
</feature>
<dbReference type="FunFam" id="1.20.5.1000:FF:000001">
    <property type="entry name" value="C-Jun-amino-terminal kinase-interacting protein 3 isoform X2"/>
    <property type="match status" value="1"/>
</dbReference>
<dbReference type="GO" id="GO:0005078">
    <property type="term" value="F:MAP-kinase scaffold activity"/>
    <property type="evidence" value="ECO:0007669"/>
    <property type="project" value="InterPro"/>
</dbReference>
<protein>
    <submittedName>
        <fullName evidence="7">Uncharacterized protein</fullName>
    </submittedName>
</protein>
<dbReference type="InterPro" id="IPR032486">
    <property type="entry name" value="JIP_LZII"/>
</dbReference>
<dbReference type="OrthoDB" id="10256043at2759"/>
<comment type="similarity">
    <text evidence="2">Belongs to the JIP scaffold family.</text>
</comment>
<dbReference type="GO" id="GO:0030159">
    <property type="term" value="F:signaling receptor complex adaptor activity"/>
    <property type="evidence" value="ECO:0007669"/>
    <property type="project" value="TreeGrafter"/>
</dbReference>
<comment type="caution">
    <text evidence="7">The sequence shown here is derived from an EMBL/GenBank/DDBJ whole genome shotgun (WGS) entry which is preliminary data.</text>
</comment>
<dbReference type="Proteomes" id="UP000749559">
    <property type="component" value="Unassembled WGS sequence"/>
</dbReference>
<dbReference type="GO" id="GO:0008432">
    <property type="term" value="F:JUN kinase binding"/>
    <property type="evidence" value="ECO:0007669"/>
    <property type="project" value="TreeGrafter"/>
</dbReference>
<dbReference type="FunFam" id="2.130.10.10:FF:000700">
    <property type="entry name" value="Sperm-associated antigen 9a"/>
    <property type="match status" value="1"/>
</dbReference>
<comment type="subcellular location">
    <subcellularLocation>
        <location evidence="1">Cytoplasm</location>
    </subcellularLocation>
</comment>
<evidence type="ECO:0000313" key="8">
    <source>
        <dbReference type="Proteomes" id="UP000749559"/>
    </source>
</evidence>
<feature type="coiled-coil region" evidence="5">
    <location>
        <begin position="786"/>
        <end position="813"/>
    </location>
</feature>
<evidence type="ECO:0000256" key="1">
    <source>
        <dbReference type="ARBA" id="ARBA00004496"/>
    </source>
</evidence>
<dbReference type="Pfam" id="PF09744">
    <property type="entry name" value="RH1"/>
    <property type="match status" value="1"/>
</dbReference>